<accession>A0A225SMQ3</accession>
<evidence type="ECO:0000259" key="1">
    <source>
        <dbReference type="PROSITE" id="PS50994"/>
    </source>
</evidence>
<protein>
    <submittedName>
        <fullName evidence="2">IS481 family transposase</fullName>
    </submittedName>
</protein>
<dbReference type="InterPro" id="IPR001584">
    <property type="entry name" value="Integrase_cat-core"/>
</dbReference>
<reference evidence="2 3" key="1">
    <citation type="journal article" date="2010" name="Int. J. Syst. Evol. Microbiol.">
        <title>Reclassification of Herbaspirillum putei as a later heterotypic synonym of Herbaspirillum huttiense, with the description of H. huttiense subsp. huttiense subsp. nov. and H. huttiense subsp. putei subsp. nov., comb. nov., and description of Herbaspirillum aquaticum sp. nov.</title>
        <authorList>
            <person name="Dobritsa A.P."/>
            <person name="Reddy M.C."/>
            <person name="Samadpour M."/>
        </authorList>
    </citation>
    <scope>NUCLEOTIDE SEQUENCE [LARGE SCALE GENOMIC DNA]</scope>
    <source>
        <strain evidence="2 3">IEH 4430</strain>
    </source>
</reference>
<dbReference type="SUPFAM" id="SSF53098">
    <property type="entry name" value="Ribonuclease H-like"/>
    <property type="match status" value="1"/>
</dbReference>
<comment type="caution">
    <text evidence="2">The sequence shown here is derived from an EMBL/GenBank/DDBJ whole genome shotgun (WGS) entry which is preliminary data.</text>
</comment>
<dbReference type="PANTHER" id="PTHR35004">
    <property type="entry name" value="TRANSPOSASE RV3428C-RELATED"/>
    <property type="match status" value="1"/>
</dbReference>
<feature type="domain" description="Integrase catalytic" evidence="1">
    <location>
        <begin position="148"/>
        <end position="347"/>
    </location>
</feature>
<dbReference type="Gene3D" id="3.30.420.10">
    <property type="entry name" value="Ribonuclease H-like superfamily/Ribonuclease H"/>
    <property type="match status" value="1"/>
</dbReference>
<proteinExistence type="predicted"/>
<dbReference type="PANTHER" id="PTHR35004:SF7">
    <property type="entry name" value="INTEGRASE PROTEIN"/>
    <property type="match status" value="1"/>
</dbReference>
<gene>
    <name evidence="2" type="ORF">CEJ45_23685</name>
</gene>
<evidence type="ECO:0000313" key="3">
    <source>
        <dbReference type="Proteomes" id="UP000214747"/>
    </source>
</evidence>
<name>A0A225SMQ3_9BURK</name>
<dbReference type="InterPro" id="IPR012337">
    <property type="entry name" value="RNaseH-like_sf"/>
</dbReference>
<keyword evidence="3" id="KW-1185">Reference proteome</keyword>
<dbReference type="EMBL" id="NJGV01000033">
    <property type="protein sequence ID" value="OWY31955.1"/>
    <property type="molecule type" value="Genomic_DNA"/>
</dbReference>
<dbReference type="RefSeq" id="WP_088757443.1">
    <property type="nucleotide sequence ID" value="NZ_JARJFG010000065.1"/>
</dbReference>
<sequence>MVAGWRKQISVESLLQLRQRLDRLPHKSSERAAQVRAMSELYGISTSTVYRALTEFLKPRVVHRADHGKPRVLPKLELERYCELVAALKLRTTNKQGRHLSTKRAIELLEEYGVETAQGLVRAPKGVLTRSTVNQYLTLWHLDQPRLRRQPPAVRFQAEHSNNCWQFDMSPSDLKRIDKPDWIEPGKGEPTLMLYSVVDDRSGVAYQEYRCVYGEDAESALRFLFNAMAPKTDPEYPFQGRPLMIYLDNGPVVKSRVFQNVMRALGIEWMTHIPAGKDGERVTARSKGKVERPFRTVKEAHETLYHFHRPETEQQANEWLLRYLMRYIRQDHRSEQHSRIEDWLANFPPDGIREMCTWEQYCRFAREPERRRVGVDARVSVEGTSYEVEPDMAGEYVLLLWGLFDSELYVEYEGMRTGPYYPVAGPIPLNRYRAFKRGAVEARADRIRTLADQINLPIEALAGKELHLAPLNLPGELPLQLFDADAHEFHFANVIAAKLAIADELARPLAKLSQEDRAVIEQVLSETLTRSVVLARIREYFRSKKTGEDHAS</sequence>
<dbReference type="GO" id="GO:0003676">
    <property type="term" value="F:nucleic acid binding"/>
    <property type="evidence" value="ECO:0007669"/>
    <property type="project" value="InterPro"/>
</dbReference>
<dbReference type="AlphaFoldDB" id="A0A225SMQ3"/>
<evidence type="ECO:0000313" key="2">
    <source>
        <dbReference type="EMBL" id="OWY31955.1"/>
    </source>
</evidence>
<organism evidence="2 3">
    <name type="scientific">Herbaspirillum aquaticum</name>
    <dbReference type="NCBI Taxonomy" id="568783"/>
    <lineage>
        <taxon>Bacteria</taxon>
        <taxon>Pseudomonadati</taxon>
        <taxon>Pseudomonadota</taxon>
        <taxon>Betaproteobacteria</taxon>
        <taxon>Burkholderiales</taxon>
        <taxon>Oxalobacteraceae</taxon>
        <taxon>Herbaspirillum</taxon>
    </lineage>
</organism>
<dbReference type="GO" id="GO:0015074">
    <property type="term" value="P:DNA integration"/>
    <property type="evidence" value="ECO:0007669"/>
    <property type="project" value="InterPro"/>
</dbReference>
<dbReference type="PROSITE" id="PS50994">
    <property type="entry name" value="INTEGRASE"/>
    <property type="match status" value="1"/>
</dbReference>
<dbReference type="Proteomes" id="UP000214747">
    <property type="component" value="Unassembled WGS sequence"/>
</dbReference>
<dbReference type="InterPro" id="IPR036397">
    <property type="entry name" value="RNaseH_sf"/>
</dbReference>